<dbReference type="Gene3D" id="3.40.50.450">
    <property type="match status" value="1"/>
</dbReference>
<dbReference type="InterPro" id="IPR003488">
    <property type="entry name" value="DprA"/>
</dbReference>
<name>A0A4Q7DIA8_9PROT</name>
<keyword evidence="5" id="KW-1185">Reference proteome</keyword>
<accession>A0A4Q7DIA8</accession>
<dbReference type="SUPFAM" id="SSF102405">
    <property type="entry name" value="MCP/YpsA-like"/>
    <property type="match status" value="1"/>
</dbReference>
<gene>
    <name evidence="4" type="primary">dprA</name>
    <name evidence="4" type="ORF">EQU50_02755</name>
</gene>
<dbReference type="PANTHER" id="PTHR43022">
    <property type="entry name" value="PROTEIN SMF"/>
    <property type="match status" value="1"/>
</dbReference>
<dbReference type="PANTHER" id="PTHR43022:SF1">
    <property type="entry name" value="PROTEIN SMF"/>
    <property type="match status" value="1"/>
</dbReference>
<dbReference type="GO" id="GO:0009294">
    <property type="term" value="P:DNA-mediated transformation"/>
    <property type="evidence" value="ECO:0007669"/>
    <property type="project" value="InterPro"/>
</dbReference>
<dbReference type="OrthoDB" id="9785707at2"/>
<proteinExistence type="inferred from homology"/>
<dbReference type="EMBL" id="SCFB01000004">
    <property type="protein sequence ID" value="RZI46523.1"/>
    <property type="molecule type" value="Genomic_DNA"/>
</dbReference>
<dbReference type="InterPro" id="IPR057666">
    <property type="entry name" value="DrpA_SLOG"/>
</dbReference>
<dbReference type="NCBIfam" id="TIGR00732">
    <property type="entry name" value="dprA"/>
    <property type="match status" value="1"/>
</dbReference>
<comment type="caution">
    <text evidence="4">The sequence shown here is derived from an EMBL/GenBank/DDBJ whole genome shotgun (WGS) entry which is preliminary data.</text>
</comment>
<evidence type="ECO:0000259" key="2">
    <source>
        <dbReference type="Pfam" id="PF02481"/>
    </source>
</evidence>
<feature type="domain" description="Smf/DprA SLOG" evidence="2">
    <location>
        <begin position="64"/>
        <end position="268"/>
    </location>
</feature>
<dbReference type="Gene3D" id="1.10.10.10">
    <property type="entry name" value="Winged helix-like DNA-binding domain superfamily/Winged helix DNA-binding domain"/>
    <property type="match status" value="1"/>
</dbReference>
<organism evidence="4 5">
    <name type="scientific">Candidatus Finniella inopinata</name>
    <dbReference type="NCBI Taxonomy" id="1696036"/>
    <lineage>
        <taxon>Bacteria</taxon>
        <taxon>Pseudomonadati</taxon>
        <taxon>Pseudomonadota</taxon>
        <taxon>Alphaproteobacteria</taxon>
        <taxon>Holosporales</taxon>
        <taxon>Candidatus Paracaedibacteraceae</taxon>
        <taxon>Candidatus Finniella</taxon>
    </lineage>
</organism>
<evidence type="ECO:0000259" key="3">
    <source>
        <dbReference type="Pfam" id="PF17782"/>
    </source>
</evidence>
<evidence type="ECO:0000256" key="1">
    <source>
        <dbReference type="ARBA" id="ARBA00006525"/>
    </source>
</evidence>
<evidence type="ECO:0000313" key="4">
    <source>
        <dbReference type="EMBL" id="RZI46523.1"/>
    </source>
</evidence>
<reference evidence="4 5" key="1">
    <citation type="submission" date="2018-10" db="EMBL/GenBank/DDBJ databases">
        <title>An updated phylogeny of the Alphaproteobacteria reveals that the parasitic Rickettsiales and Holosporales have independent origins.</title>
        <authorList>
            <person name="Munoz-Gomez S.A."/>
            <person name="Hess S."/>
            <person name="Burger G."/>
            <person name="Lang B.F."/>
            <person name="Susko E."/>
            <person name="Slamovits C.H."/>
            <person name="Roger A.J."/>
        </authorList>
    </citation>
    <scope>NUCLEOTIDE SEQUENCE [LARGE SCALE GENOMIC DNA]</scope>
    <source>
        <strain evidence="4">HOLO01</strain>
    </source>
</reference>
<comment type="similarity">
    <text evidence="1">Belongs to the DprA/Smf family.</text>
</comment>
<dbReference type="Pfam" id="PF02481">
    <property type="entry name" value="DNA_processg_A"/>
    <property type="match status" value="1"/>
</dbReference>
<protein>
    <submittedName>
        <fullName evidence="4">DNA-protecting protein DprA</fullName>
    </submittedName>
</protein>
<dbReference type="AlphaFoldDB" id="A0A4Q7DIA8"/>
<dbReference type="Pfam" id="PF21102">
    <property type="entry name" value="DprA_N"/>
    <property type="match status" value="1"/>
</dbReference>
<feature type="domain" description="DprA winged helix" evidence="3">
    <location>
        <begin position="297"/>
        <end position="349"/>
    </location>
</feature>
<dbReference type="Pfam" id="PF17782">
    <property type="entry name" value="WHD_DprA"/>
    <property type="match status" value="1"/>
</dbReference>
<dbReference type="InterPro" id="IPR036388">
    <property type="entry name" value="WH-like_DNA-bd_sf"/>
</dbReference>
<dbReference type="RefSeq" id="WP_130153624.1">
    <property type="nucleotide sequence ID" value="NZ_SCFB01000004.1"/>
</dbReference>
<dbReference type="Proteomes" id="UP000293550">
    <property type="component" value="Unassembled WGS sequence"/>
</dbReference>
<dbReference type="InterPro" id="IPR041614">
    <property type="entry name" value="DprA_WH"/>
</dbReference>
<evidence type="ECO:0000313" key="5">
    <source>
        <dbReference type="Proteomes" id="UP000293550"/>
    </source>
</evidence>
<sequence>MKTNFKKIHWLQLIRTNGIGPVRFWQFLKQYGSAEQALKFLSKVYPVEKAEAEIQQHHTKGYHLIAAFEPEFPQTLRRQPDCPPFISIYGNINCLNQPMAAIVGARNASLGGRQLSFSIAQELGKAGWQIVSGLARGIDERAHHGALATGTLGVLAGGVDCIYPPEHQNLYHDIAKKGAVISEMPLGTTPMAGLFPRRNRLIAGLSEGVIVIEAANRSGSLITADYALEQGADIFAVPGSPLDPRCAGSNKLLKQGAIVTESAADVLAVIGTPPSLDNQGQPSALPKETYTPDITKNSGDLKQHLLTDLSLTPTDFELLLPLYPQTASVVLGALCELELEGFVQRHAGNKFSRMPNAS</sequence>